<comment type="caution">
    <text evidence="1">The sequence shown here is derived from an EMBL/GenBank/DDBJ whole genome shotgun (WGS) entry which is preliminary data.</text>
</comment>
<name>A0ACC1HLQ7_9FUNG</name>
<evidence type="ECO:0000313" key="2">
    <source>
        <dbReference type="Proteomes" id="UP001145114"/>
    </source>
</evidence>
<protein>
    <submittedName>
        <fullName evidence="1">Uncharacterized protein</fullName>
    </submittedName>
</protein>
<keyword evidence="2" id="KW-1185">Reference proteome</keyword>
<evidence type="ECO:0000313" key="1">
    <source>
        <dbReference type="EMBL" id="KAJ1676606.1"/>
    </source>
</evidence>
<dbReference type="EMBL" id="JAMZIH010003800">
    <property type="protein sequence ID" value="KAJ1676606.1"/>
    <property type="molecule type" value="Genomic_DNA"/>
</dbReference>
<accession>A0ACC1HLQ7</accession>
<organism evidence="1 2">
    <name type="scientific">Spiromyces aspiralis</name>
    <dbReference type="NCBI Taxonomy" id="68401"/>
    <lineage>
        <taxon>Eukaryota</taxon>
        <taxon>Fungi</taxon>
        <taxon>Fungi incertae sedis</taxon>
        <taxon>Zoopagomycota</taxon>
        <taxon>Kickxellomycotina</taxon>
        <taxon>Kickxellomycetes</taxon>
        <taxon>Kickxellales</taxon>
        <taxon>Kickxellaceae</taxon>
        <taxon>Spiromyces</taxon>
    </lineage>
</organism>
<feature type="non-terminal residue" evidence="1">
    <location>
        <position position="266"/>
    </location>
</feature>
<proteinExistence type="predicted"/>
<gene>
    <name evidence="1" type="ORF">EV182_007847</name>
</gene>
<sequence length="266" mass="29286">LSGTWIDSLSHVQCTLLKTISTAASAHYKYSLITQNHSVLANIKISDYPAPFAGSSPTQETLVDISKAIAPLTPGTTGGAGRYKQDALTAYWEGRLKQSLESDELPWRPHLMHDQFQMLVKLGFTAVNIHDVNLWHVVRLTFTAELVKACVAVADGILGQFVGVPEEIRSKWVFPKANASEKPSKCWAENVRIQDPETLKFVLDGPHGEVYAELGPGIVDLLVWMVQRLGCDDQILHGKLRKSVHPAMVAKLVLTLVTPFLRRAAG</sequence>
<dbReference type="Proteomes" id="UP001145114">
    <property type="component" value="Unassembled WGS sequence"/>
</dbReference>
<reference evidence="1" key="1">
    <citation type="submission" date="2022-06" db="EMBL/GenBank/DDBJ databases">
        <title>Phylogenomic reconstructions and comparative analyses of Kickxellomycotina fungi.</title>
        <authorList>
            <person name="Reynolds N.K."/>
            <person name="Stajich J.E."/>
            <person name="Barry K."/>
            <person name="Grigoriev I.V."/>
            <person name="Crous P."/>
            <person name="Smith M.E."/>
        </authorList>
    </citation>
    <scope>NUCLEOTIDE SEQUENCE</scope>
    <source>
        <strain evidence="1">RSA 2271</strain>
    </source>
</reference>
<feature type="non-terminal residue" evidence="1">
    <location>
        <position position="1"/>
    </location>
</feature>